<dbReference type="STRING" id="341454.A0A4S2MW56"/>
<dbReference type="OrthoDB" id="8300214at2759"/>
<feature type="domain" description="Rhodanese" evidence="2">
    <location>
        <begin position="197"/>
        <end position="299"/>
    </location>
</feature>
<evidence type="ECO:0000256" key="1">
    <source>
        <dbReference type="SAM" id="MobiDB-lite"/>
    </source>
</evidence>
<feature type="compositionally biased region" description="Polar residues" evidence="1">
    <location>
        <begin position="543"/>
        <end position="552"/>
    </location>
</feature>
<dbReference type="InParanoid" id="A0A4S2MW56"/>
<feature type="region of interest" description="Disordered" evidence="1">
    <location>
        <begin position="312"/>
        <end position="467"/>
    </location>
</feature>
<feature type="compositionally biased region" description="Polar residues" evidence="1">
    <location>
        <begin position="498"/>
        <end position="508"/>
    </location>
</feature>
<feature type="region of interest" description="Disordered" evidence="1">
    <location>
        <begin position="1"/>
        <end position="118"/>
    </location>
</feature>
<feature type="compositionally biased region" description="Basic residues" evidence="1">
    <location>
        <begin position="69"/>
        <end position="79"/>
    </location>
</feature>
<keyword evidence="4" id="KW-1185">Reference proteome</keyword>
<accession>A0A4S2MW56</accession>
<reference evidence="3 4" key="1">
    <citation type="submission" date="2019-04" db="EMBL/GenBank/DDBJ databases">
        <title>Comparative genomics and transcriptomics to analyze fruiting body development in filamentous ascomycetes.</title>
        <authorList>
            <consortium name="DOE Joint Genome Institute"/>
            <person name="Lutkenhaus R."/>
            <person name="Traeger S."/>
            <person name="Breuer J."/>
            <person name="Kuo A."/>
            <person name="Lipzen A."/>
            <person name="Pangilinan J."/>
            <person name="Dilworth D."/>
            <person name="Sandor L."/>
            <person name="Poggeler S."/>
            <person name="Barry K."/>
            <person name="Grigoriev I.V."/>
            <person name="Nowrousian M."/>
        </authorList>
    </citation>
    <scope>NUCLEOTIDE SEQUENCE [LARGE SCALE GENOMIC DNA]</scope>
    <source>
        <strain evidence="3 4">CBS 389.68</strain>
    </source>
</reference>
<feature type="region of interest" description="Disordered" evidence="1">
    <location>
        <begin position="142"/>
        <end position="175"/>
    </location>
</feature>
<evidence type="ECO:0000313" key="4">
    <source>
        <dbReference type="Proteomes" id="UP000298138"/>
    </source>
</evidence>
<dbReference type="PROSITE" id="PS50206">
    <property type="entry name" value="RHODANESE_3"/>
    <property type="match status" value="1"/>
</dbReference>
<protein>
    <recommendedName>
        <fullName evidence="2">Rhodanese domain-containing protein</fullName>
    </recommendedName>
</protein>
<feature type="compositionally biased region" description="Low complexity" evidence="1">
    <location>
        <begin position="55"/>
        <end position="67"/>
    </location>
</feature>
<dbReference type="InterPro" id="IPR001763">
    <property type="entry name" value="Rhodanese-like_dom"/>
</dbReference>
<feature type="compositionally biased region" description="Low complexity" evidence="1">
    <location>
        <begin position="149"/>
        <end position="169"/>
    </location>
</feature>
<feature type="compositionally biased region" description="Polar residues" evidence="1">
    <location>
        <begin position="106"/>
        <end position="118"/>
    </location>
</feature>
<dbReference type="Gene3D" id="3.40.250.10">
    <property type="entry name" value="Rhodanese-like domain"/>
    <property type="match status" value="1"/>
</dbReference>
<feature type="compositionally biased region" description="Gly residues" evidence="1">
    <location>
        <begin position="512"/>
        <end position="537"/>
    </location>
</feature>
<evidence type="ECO:0000313" key="3">
    <source>
        <dbReference type="EMBL" id="TGZ80783.1"/>
    </source>
</evidence>
<evidence type="ECO:0000259" key="2">
    <source>
        <dbReference type="PROSITE" id="PS50206"/>
    </source>
</evidence>
<dbReference type="SUPFAM" id="SSF52821">
    <property type="entry name" value="Rhodanese/Cell cycle control phosphatase"/>
    <property type="match status" value="1"/>
</dbReference>
<dbReference type="AlphaFoldDB" id="A0A4S2MW56"/>
<feature type="compositionally biased region" description="Polar residues" evidence="1">
    <location>
        <begin position="1"/>
        <end position="12"/>
    </location>
</feature>
<sequence length="562" mass="56784">MSTQQTLPGTFPTSNQTSNLTSNQTSNQTSNSTLSTHGGPGTGLSGVQTHSLHSPTQTPATAANPTAHTLHKQSTHHHTSPNQAHALHGSGGQHTHEQPLGAHEFGTNTQPGTQPPVSSLVSEALGQQTHHIPQELSESIQAGHGGVESPNSHNANTTTASTNPAQTQQRMGGTAPTIPRSEILHQLRNPSNKGDYYLLVDIRRPPLSGGVLPGALNLPAESLPHSFATLHELVRRVPLAERDAGAEVVVVFYAWEEAEAVQVAGEFGRFLGESGERVGVRVLEGGLSGWVSAGPVYAKFVKGEGVSGQDIGGGTGLGSSHGVGSGQGLGTNHGVGSGHGLNSGQNLGTGQGIGGSHGIGSGQGIGTNHGLNNTPGLSTGHGLGPNHGLNLNQGSNIDPSLSKLHPSGLGGQNPTTTGLGGQHHTTAGGLGTQHTLHNNGLNAGLDNGTIGPHTGPHAGSTALHGAQTHHVPGQSVANQLDHHQQHHYQNQQQHPMSAGQSIGTHQPHTTTAGGGLGSVGGGLGNNTGAGTGLGHHNGGVLPPSQNQSQSHGHAQRAGAGIV</sequence>
<dbReference type="Pfam" id="PF00581">
    <property type="entry name" value="Rhodanese"/>
    <property type="match status" value="1"/>
</dbReference>
<dbReference type="Proteomes" id="UP000298138">
    <property type="component" value="Unassembled WGS sequence"/>
</dbReference>
<feature type="region of interest" description="Disordered" evidence="1">
    <location>
        <begin position="480"/>
        <end position="562"/>
    </location>
</feature>
<feature type="compositionally biased region" description="Polar residues" evidence="1">
    <location>
        <begin position="45"/>
        <end position="54"/>
    </location>
</feature>
<feature type="compositionally biased region" description="Low complexity" evidence="1">
    <location>
        <begin position="422"/>
        <end position="437"/>
    </location>
</feature>
<proteinExistence type="predicted"/>
<name>A0A4S2MW56_9PEZI</name>
<organism evidence="3 4">
    <name type="scientific">Ascodesmis nigricans</name>
    <dbReference type="NCBI Taxonomy" id="341454"/>
    <lineage>
        <taxon>Eukaryota</taxon>
        <taxon>Fungi</taxon>
        <taxon>Dikarya</taxon>
        <taxon>Ascomycota</taxon>
        <taxon>Pezizomycotina</taxon>
        <taxon>Pezizomycetes</taxon>
        <taxon>Pezizales</taxon>
        <taxon>Ascodesmidaceae</taxon>
        <taxon>Ascodesmis</taxon>
    </lineage>
</organism>
<dbReference type="EMBL" id="ML220122">
    <property type="protein sequence ID" value="TGZ80783.1"/>
    <property type="molecule type" value="Genomic_DNA"/>
</dbReference>
<dbReference type="InterPro" id="IPR036873">
    <property type="entry name" value="Rhodanese-like_dom_sf"/>
</dbReference>
<feature type="compositionally biased region" description="Gly residues" evidence="1">
    <location>
        <begin position="312"/>
        <end position="367"/>
    </location>
</feature>
<feature type="compositionally biased region" description="Low complexity" evidence="1">
    <location>
        <begin position="13"/>
        <end position="36"/>
    </location>
</feature>
<gene>
    <name evidence="3" type="ORF">EX30DRAFT_371831</name>
</gene>